<protein>
    <recommendedName>
        <fullName evidence="2">WW domain-containing protein</fullName>
    </recommendedName>
</protein>
<dbReference type="InterPro" id="IPR036020">
    <property type="entry name" value="WW_dom_sf"/>
</dbReference>
<evidence type="ECO:0000313" key="3">
    <source>
        <dbReference type="EMBL" id="CAA7263356.1"/>
    </source>
</evidence>
<dbReference type="OrthoDB" id="2444812at2759"/>
<feature type="compositionally biased region" description="Low complexity" evidence="1">
    <location>
        <begin position="67"/>
        <end position="77"/>
    </location>
</feature>
<feature type="compositionally biased region" description="Basic and acidic residues" evidence="1">
    <location>
        <begin position="261"/>
        <end position="270"/>
    </location>
</feature>
<dbReference type="PROSITE" id="PS50020">
    <property type="entry name" value="WW_DOMAIN_2"/>
    <property type="match status" value="1"/>
</dbReference>
<dbReference type="PROSITE" id="PS01159">
    <property type="entry name" value="WW_DOMAIN_1"/>
    <property type="match status" value="1"/>
</dbReference>
<comment type="caution">
    <text evidence="3">The sequence shown here is derived from an EMBL/GenBank/DDBJ whole genome shotgun (WGS) entry which is preliminary data.</text>
</comment>
<dbReference type="SUPFAM" id="SSF51045">
    <property type="entry name" value="WW domain"/>
    <property type="match status" value="1"/>
</dbReference>
<name>A0A8S0WAS1_CYCAE</name>
<evidence type="ECO:0000256" key="1">
    <source>
        <dbReference type="SAM" id="MobiDB-lite"/>
    </source>
</evidence>
<dbReference type="AlphaFoldDB" id="A0A8S0WAS1"/>
<feature type="region of interest" description="Disordered" evidence="1">
    <location>
        <begin position="236"/>
        <end position="284"/>
    </location>
</feature>
<dbReference type="Pfam" id="PF00397">
    <property type="entry name" value="WW"/>
    <property type="match status" value="1"/>
</dbReference>
<dbReference type="EMBL" id="CACVBS010000039">
    <property type="protein sequence ID" value="CAA7263356.1"/>
    <property type="molecule type" value="Genomic_DNA"/>
</dbReference>
<feature type="compositionally biased region" description="Basic and acidic residues" evidence="1">
    <location>
        <begin position="48"/>
        <end position="64"/>
    </location>
</feature>
<feature type="compositionally biased region" description="Polar residues" evidence="1">
    <location>
        <begin position="20"/>
        <end position="32"/>
    </location>
</feature>
<dbReference type="InterPro" id="IPR001202">
    <property type="entry name" value="WW_dom"/>
</dbReference>
<gene>
    <name evidence="3" type="ORF">AAE3_LOCUS5513</name>
</gene>
<keyword evidence="4" id="KW-1185">Reference proteome</keyword>
<feature type="region of interest" description="Disordered" evidence="1">
    <location>
        <begin position="1"/>
        <end position="78"/>
    </location>
</feature>
<feature type="region of interest" description="Disordered" evidence="1">
    <location>
        <begin position="169"/>
        <end position="190"/>
    </location>
</feature>
<dbReference type="Gene3D" id="2.20.70.10">
    <property type="match status" value="1"/>
</dbReference>
<evidence type="ECO:0000259" key="2">
    <source>
        <dbReference type="PROSITE" id="PS50020"/>
    </source>
</evidence>
<proteinExistence type="predicted"/>
<dbReference type="SMART" id="SM00456">
    <property type="entry name" value="WW"/>
    <property type="match status" value="1"/>
</dbReference>
<feature type="domain" description="WW" evidence="2">
    <location>
        <begin position="73"/>
        <end position="107"/>
    </location>
</feature>
<evidence type="ECO:0000313" key="4">
    <source>
        <dbReference type="Proteomes" id="UP000467700"/>
    </source>
</evidence>
<dbReference type="CDD" id="cd00201">
    <property type="entry name" value="WW"/>
    <property type="match status" value="1"/>
</dbReference>
<sequence length="284" mass="30902">MPPKQSVKTLSEEPTEESQQEIATDPSTSPKPDQNKEKPSASSSKLPEASDEKDKEDEGEKQEDTSDSTSAPAADPSQWQAVWAPQYNAYYFYNSVTQETTWANPLQPQPSTSQTTPAPAASTFESAAEINAEASTSTGPALTTAQARYAALQAAAAQQGIDPLLAHLDPTLLTPAGPGSSGVPGDLPTFTARFNARTGKFAPDSSRTPGHLSEYERAKRMSEFYFDVNKWEEQLAERGGSNMAEEGDEGGSGKKRKRPTKKDLERFKEQKKQKKIAKTAWLRT</sequence>
<feature type="compositionally biased region" description="Low complexity" evidence="1">
    <location>
        <begin position="109"/>
        <end position="122"/>
    </location>
</feature>
<dbReference type="Proteomes" id="UP000467700">
    <property type="component" value="Unassembled WGS sequence"/>
</dbReference>
<feature type="region of interest" description="Disordered" evidence="1">
    <location>
        <begin position="103"/>
        <end position="122"/>
    </location>
</feature>
<organism evidence="3 4">
    <name type="scientific">Cyclocybe aegerita</name>
    <name type="common">Black poplar mushroom</name>
    <name type="synonym">Agrocybe aegerita</name>
    <dbReference type="NCBI Taxonomy" id="1973307"/>
    <lineage>
        <taxon>Eukaryota</taxon>
        <taxon>Fungi</taxon>
        <taxon>Dikarya</taxon>
        <taxon>Basidiomycota</taxon>
        <taxon>Agaricomycotina</taxon>
        <taxon>Agaricomycetes</taxon>
        <taxon>Agaricomycetidae</taxon>
        <taxon>Agaricales</taxon>
        <taxon>Agaricineae</taxon>
        <taxon>Bolbitiaceae</taxon>
        <taxon>Cyclocybe</taxon>
    </lineage>
</organism>
<reference evidence="3 4" key="1">
    <citation type="submission" date="2020-01" db="EMBL/GenBank/DDBJ databases">
        <authorList>
            <person name="Gupta K D."/>
        </authorList>
    </citation>
    <scope>NUCLEOTIDE SEQUENCE [LARGE SCALE GENOMIC DNA]</scope>
</reference>
<accession>A0A8S0WAS1</accession>